<proteinExistence type="predicted"/>
<name>A0ABY3S363_9ENTR</name>
<evidence type="ECO:0000313" key="2">
    <source>
        <dbReference type="Proteomes" id="UP001199659"/>
    </source>
</evidence>
<evidence type="ECO:0000313" key="1">
    <source>
        <dbReference type="EMBL" id="UGS41161.1"/>
    </source>
</evidence>
<sequence>MLNLSIEVAMVSLKNNAIGSGISKIHKQLHIFCAQTLTEMGCNKLRDVGG</sequence>
<gene>
    <name evidence="1" type="ORF">G163CM_18630</name>
</gene>
<dbReference type="EMBL" id="CP087880">
    <property type="protein sequence ID" value="UGS41161.1"/>
    <property type="molecule type" value="Genomic_DNA"/>
</dbReference>
<keyword evidence="2" id="KW-1185">Reference proteome</keyword>
<protein>
    <submittedName>
        <fullName evidence="1">Uncharacterized protein</fullName>
    </submittedName>
</protein>
<accession>A0ABY3S363</accession>
<reference evidence="1 2" key="1">
    <citation type="journal article" date="2022" name="Int. J. Syst. Evol. Microbiol.">
        <title>Pseudocitrobacter corydidari sp. nov., isolated from the Asian emerald cockroach Corydidarum magnifica.</title>
        <authorList>
            <person name="Guzman J."/>
            <person name="Poehlein A."/>
            <person name="Glaeser S.P."/>
            <person name="Schwengers O."/>
            <person name="Blom J."/>
            <person name="Hollensteiner J."/>
            <person name="Kampfer P."/>
            <person name="Vilcinskas A."/>
        </authorList>
    </citation>
    <scope>NUCLEOTIDE SEQUENCE [LARGE SCALE GENOMIC DNA]</scope>
    <source>
        <strain evidence="1">G163CM</strain>
    </source>
</reference>
<organism evidence="1 2">
    <name type="scientific">Pseudocitrobacter corydidari</name>
    <dbReference type="NCBI Taxonomy" id="2891570"/>
    <lineage>
        <taxon>Bacteria</taxon>
        <taxon>Pseudomonadati</taxon>
        <taxon>Pseudomonadota</taxon>
        <taxon>Gammaproteobacteria</taxon>
        <taxon>Enterobacterales</taxon>
        <taxon>Enterobacteriaceae</taxon>
        <taxon>Pseudocitrobacter</taxon>
    </lineage>
</organism>
<dbReference type="Proteomes" id="UP001199659">
    <property type="component" value="Chromosome"/>
</dbReference>